<comment type="caution">
    <text evidence="9">The sequence shown here is derived from an EMBL/GenBank/DDBJ whole genome shotgun (WGS) entry which is preliminary data.</text>
</comment>
<dbReference type="GO" id="GO:0005524">
    <property type="term" value="F:ATP binding"/>
    <property type="evidence" value="ECO:0007669"/>
    <property type="project" value="UniProtKB-UniRule"/>
</dbReference>
<proteinExistence type="inferred from homology"/>
<dbReference type="SMART" id="SM00968">
    <property type="entry name" value="SMC_hinge"/>
    <property type="match status" value="1"/>
</dbReference>
<protein>
    <recommendedName>
        <fullName evidence="7">Chromosome partition protein Smc</fullName>
    </recommendedName>
</protein>
<evidence type="ECO:0000313" key="9">
    <source>
        <dbReference type="EMBL" id="GEO84206.1"/>
    </source>
</evidence>
<dbReference type="AlphaFoldDB" id="A0A512HFH3"/>
<dbReference type="GO" id="GO:0007062">
    <property type="term" value="P:sister chromatid cohesion"/>
    <property type="evidence" value="ECO:0007669"/>
    <property type="project" value="InterPro"/>
</dbReference>
<dbReference type="GO" id="GO:0005694">
    <property type="term" value="C:chromosome"/>
    <property type="evidence" value="ECO:0007669"/>
    <property type="project" value="InterPro"/>
</dbReference>
<dbReference type="GO" id="GO:0005737">
    <property type="term" value="C:cytoplasm"/>
    <property type="evidence" value="ECO:0007669"/>
    <property type="project" value="UniProtKB-SubCell"/>
</dbReference>
<dbReference type="Pfam" id="PF02463">
    <property type="entry name" value="SMC_N"/>
    <property type="match status" value="1"/>
</dbReference>
<dbReference type="GO" id="GO:0016887">
    <property type="term" value="F:ATP hydrolysis activity"/>
    <property type="evidence" value="ECO:0007669"/>
    <property type="project" value="InterPro"/>
</dbReference>
<evidence type="ECO:0000313" key="10">
    <source>
        <dbReference type="Proteomes" id="UP000321717"/>
    </source>
</evidence>
<evidence type="ECO:0000259" key="8">
    <source>
        <dbReference type="SMART" id="SM00968"/>
    </source>
</evidence>
<feature type="coiled-coil region" evidence="7">
    <location>
        <begin position="631"/>
        <end position="679"/>
    </location>
</feature>
<feature type="coiled-coil region" evidence="7">
    <location>
        <begin position="177"/>
        <end position="218"/>
    </location>
</feature>
<feature type="binding site" evidence="7">
    <location>
        <begin position="32"/>
        <end position="39"/>
    </location>
    <ligand>
        <name>ATP</name>
        <dbReference type="ChEBI" id="CHEBI:30616"/>
    </ligand>
</feature>
<dbReference type="EMBL" id="BJZP01000004">
    <property type="protein sequence ID" value="GEO84206.1"/>
    <property type="molecule type" value="Genomic_DNA"/>
</dbReference>
<keyword evidence="6 7" id="KW-0238">DNA-binding</keyword>
<dbReference type="SUPFAM" id="SSF75553">
    <property type="entry name" value="Smc hinge domain"/>
    <property type="match status" value="1"/>
</dbReference>
<evidence type="ECO:0000256" key="5">
    <source>
        <dbReference type="ARBA" id="ARBA00023054"/>
    </source>
</evidence>
<comment type="function">
    <text evidence="7">Required for chromosome condensation and partitioning.</text>
</comment>
<feature type="coiled-coil region" evidence="7">
    <location>
        <begin position="798"/>
        <end position="888"/>
    </location>
</feature>
<dbReference type="NCBIfam" id="TIGR02168">
    <property type="entry name" value="SMC_prok_B"/>
    <property type="match status" value="1"/>
</dbReference>
<evidence type="ECO:0000256" key="2">
    <source>
        <dbReference type="ARBA" id="ARBA00022490"/>
    </source>
</evidence>
<dbReference type="InterPro" id="IPR036277">
    <property type="entry name" value="SMC_hinge_sf"/>
</dbReference>
<dbReference type="Proteomes" id="UP000321717">
    <property type="component" value="Unassembled WGS sequence"/>
</dbReference>
<dbReference type="OrthoDB" id="9808768at2"/>
<dbReference type="GO" id="GO:0030261">
    <property type="term" value="P:chromosome condensation"/>
    <property type="evidence" value="ECO:0007669"/>
    <property type="project" value="InterPro"/>
</dbReference>
<comment type="similarity">
    <text evidence="7">Belongs to the SMC family.</text>
</comment>
<dbReference type="SUPFAM" id="SSF52540">
    <property type="entry name" value="P-loop containing nucleoside triphosphate hydrolases"/>
    <property type="match status" value="1"/>
</dbReference>
<dbReference type="CDD" id="cd03278">
    <property type="entry name" value="ABC_SMC_barmotin"/>
    <property type="match status" value="1"/>
</dbReference>
<comment type="subcellular location">
    <subcellularLocation>
        <location evidence="1 7">Cytoplasm</location>
    </subcellularLocation>
</comment>
<dbReference type="Gene3D" id="3.40.50.300">
    <property type="entry name" value="P-loop containing nucleotide triphosphate hydrolases"/>
    <property type="match status" value="2"/>
</dbReference>
<dbReference type="InterPro" id="IPR011890">
    <property type="entry name" value="SMC_prok"/>
</dbReference>
<dbReference type="InterPro" id="IPR010935">
    <property type="entry name" value="SMC_hinge"/>
</dbReference>
<accession>A0A512HFH3</accession>
<reference evidence="9 10" key="1">
    <citation type="submission" date="2019-07" db="EMBL/GenBank/DDBJ databases">
        <title>Whole genome shotgun sequence of Rhizobium naphthalenivorans NBRC 107585.</title>
        <authorList>
            <person name="Hosoyama A."/>
            <person name="Uohara A."/>
            <person name="Ohji S."/>
            <person name="Ichikawa N."/>
        </authorList>
    </citation>
    <scope>NUCLEOTIDE SEQUENCE [LARGE SCALE GENOMIC DNA]</scope>
    <source>
        <strain evidence="9 10">NBRC 107585</strain>
    </source>
</reference>
<gene>
    <name evidence="7 9" type="primary">smc</name>
    <name evidence="9" type="ORF">RNA01_11380</name>
</gene>
<keyword evidence="10" id="KW-1185">Reference proteome</keyword>
<dbReference type="PANTHER" id="PTHR43977">
    <property type="entry name" value="STRUCTURAL MAINTENANCE OF CHROMOSOMES PROTEIN 3"/>
    <property type="match status" value="1"/>
</dbReference>
<feature type="domain" description="SMC hinge" evidence="8">
    <location>
        <begin position="507"/>
        <end position="596"/>
    </location>
</feature>
<keyword evidence="2 7" id="KW-0963">Cytoplasm</keyword>
<keyword evidence="3 7" id="KW-0547">Nucleotide-binding</keyword>
<dbReference type="InterPro" id="IPR003395">
    <property type="entry name" value="RecF/RecN/SMC_N"/>
</dbReference>
<feature type="coiled-coil region" evidence="7">
    <location>
        <begin position="252"/>
        <end position="358"/>
    </location>
</feature>
<dbReference type="GO" id="GO:0003677">
    <property type="term" value="F:DNA binding"/>
    <property type="evidence" value="ECO:0007669"/>
    <property type="project" value="UniProtKB-UniRule"/>
</dbReference>
<dbReference type="PIRSF" id="PIRSF005719">
    <property type="entry name" value="SMC"/>
    <property type="match status" value="1"/>
</dbReference>
<feature type="coiled-coil region" evidence="7">
    <location>
        <begin position="929"/>
        <end position="991"/>
    </location>
</feature>
<feature type="coiled-coil region" evidence="7">
    <location>
        <begin position="398"/>
        <end position="432"/>
    </location>
</feature>
<dbReference type="GO" id="GO:0006260">
    <property type="term" value="P:DNA replication"/>
    <property type="evidence" value="ECO:0007669"/>
    <property type="project" value="UniProtKB-UniRule"/>
</dbReference>
<evidence type="ECO:0000256" key="1">
    <source>
        <dbReference type="ARBA" id="ARBA00004496"/>
    </source>
</evidence>
<dbReference type="FunFam" id="3.40.50.300:FF:000901">
    <property type="entry name" value="Chromosome partition protein Smc"/>
    <property type="match status" value="1"/>
</dbReference>
<keyword evidence="4 7" id="KW-0067">ATP-binding</keyword>
<feature type="coiled-coil region" evidence="7">
    <location>
        <begin position="708"/>
        <end position="769"/>
    </location>
</feature>
<keyword evidence="5 7" id="KW-0175">Coiled coil</keyword>
<dbReference type="RefSeq" id="WP_147178997.1">
    <property type="nucleotide sequence ID" value="NZ_BJZP01000004.1"/>
</dbReference>
<dbReference type="HAMAP" id="MF_01894">
    <property type="entry name" value="Smc_prok"/>
    <property type="match status" value="1"/>
</dbReference>
<dbReference type="InterPro" id="IPR024704">
    <property type="entry name" value="SMC"/>
</dbReference>
<comment type="domain">
    <text evidence="7">Contains large globular domains required for ATP hydrolysis at each terminus and a third globular domain forming a flexible hinge near the middle of the molecule. These domains are separated by coiled-coil structures.</text>
</comment>
<evidence type="ECO:0000256" key="6">
    <source>
        <dbReference type="ARBA" id="ARBA00023125"/>
    </source>
</evidence>
<dbReference type="InterPro" id="IPR027417">
    <property type="entry name" value="P-loop_NTPase"/>
</dbReference>
<name>A0A512HFH3_9HYPH</name>
<comment type="subunit">
    <text evidence="7">Homodimer.</text>
</comment>
<sequence>MKFNRLRLLGFKSFVEPSEFIIERGLTGVVGPNGCGKSNLVEALRWVMGENSYKNMRASGMDDVIFSGSGNRPARNTAEVGLYLDNSDRTAPAAFNDADEIQVTRRIERGEGSVYRINGKEARAKDVQLLFADASTGARSPSMVGQGRIGELIQAKPQARRQLLEEAAGISGLHSRRHEAELRLRAAETNLERLEDITAQLETQIESLKRQARQANRFKMLSADIRAHEAMLLHIRWSQAKQAEGEAESALNQATSIVAEKAQAQMEAAKAQGIASLKMPELREEEARCAAALQRLQIARTQLDEEAGRLLRRRDELTRRLAQLGEDIRREERLVADNAEVLERLTAEEAELEDILADSGRYGEEARVTFEAATATLADSEKRFTALTSERAEAAAGRNQLERLIRDLADRRQRLERQVAEANGELEQISTRIAALPDPEEKREMVEAAEQALADAEAITAEVEGSLAEARRAEGLTRAPLDAARSKLNALETEARTIARMLASAVSGDFSPVAEELTVDRGFETAVGAALGDDLDSPLDAEAPAHWMLNGDGSSDPALPAGVDVLLSHVEAPAALTRRLRQIGVVADAAAALSLMPRLLPGQRLLTREGAVYRWDGHVRGSEAPSAAALRLAQKNRLSEIEAEVEEAQYALADAEERLAEALDAIRLEETRLAEARDRQRLCVRQLAESREALTQAERASGDLIRRRVVIEEAVNGLKGQIEEALEQEENARIEIEETPDLSALDAKLREAEAEVATDRGRVAEARARFEGLAREDESRRRRILAIRQERSTWQTRARSAEEHIATLRDRMAEAEDEMIGLEMAPDEVEEKRRALMNELEKAESARRAAADRLVEAESRQREVDQKAAAALSELAESREKRGRAEERLVSARDWRKEAETRIHEALAVPPHEAFRLTGLKDPSEIPDLREVERDLDRLRIERERLGAVNLRADEEQKELSERLAALIKERDDIIDAIKKLRGAIQSLNREGRERLIAAFDVVNAQFQRLFTHLFNGGTAELQLIESDDPLEAGLEILARPPGKKPQTMTLLSGGEQALTAMALIFAVFLTNPAPICVLDEVDAPLDDHNVERYCNLMDEMAASTETRFVVITHNPITMARMNRLFGVTMAEQGVSQLVSVDLQTAEALRERDAV</sequence>
<dbReference type="GO" id="GO:0007059">
    <property type="term" value="P:chromosome segregation"/>
    <property type="evidence" value="ECO:0007669"/>
    <property type="project" value="UniProtKB-UniRule"/>
</dbReference>
<evidence type="ECO:0000256" key="4">
    <source>
        <dbReference type="ARBA" id="ARBA00022840"/>
    </source>
</evidence>
<evidence type="ECO:0000256" key="7">
    <source>
        <dbReference type="HAMAP-Rule" id="MF_01894"/>
    </source>
</evidence>
<evidence type="ECO:0000256" key="3">
    <source>
        <dbReference type="ARBA" id="ARBA00022741"/>
    </source>
</evidence>
<organism evidence="9 10">
    <name type="scientific">Ciceribacter naphthalenivorans</name>
    <dbReference type="NCBI Taxonomy" id="1118451"/>
    <lineage>
        <taxon>Bacteria</taxon>
        <taxon>Pseudomonadati</taxon>
        <taxon>Pseudomonadota</taxon>
        <taxon>Alphaproteobacteria</taxon>
        <taxon>Hyphomicrobiales</taxon>
        <taxon>Rhizobiaceae</taxon>
        <taxon>Ciceribacter</taxon>
    </lineage>
</organism>